<accession>A0ABP7MEZ5</accession>
<reference evidence="2" key="1">
    <citation type="journal article" date="2019" name="Int. J. Syst. Evol. Microbiol.">
        <title>The Global Catalogue of Microorganisms (GCM) 10K type strain sequencing project: providing services to taxonomists for standard genome sequencing and annotation.</title>
        <authorList>
            <consortium name="The Broad Institute Genomics Platform"/>
            <consortium name="The Broad Institute Genome Sequencing Center for Infectious Disease"/>
            <person name="Wu L."/>
            <person name="Ma J."/>
        </authorList>
    </citation>
    <scope>NUCLEOTIDE SEQUENCE [LARGE SCALE GENOMIC DNA]</scope>
    <source>
        <strain evidence="2">JCM 17551</strain>
    </source>
</reference>
<protein>
    <submittedName>
        <fullName evidence="1">GNAT family N-acetyltransferase</fullName>
    </submittedName>
</protein>
<gene>
    <name evidence="1" type="ORF">GCM10022277_16560</name>
</gene>
<organism evidence="1 2">
    <name type="scientific">Litoribacillus peritrichatus</name>
    <dbReference type="NCBI Taxonomy" id="718191"/>
    <lineage>
        <taxon>Bacteria</taxon>
        <taxon>Pseudomonadati</taxon>
        <taxon>Pseudomonadota</taxon>
        <taxon>Gammaproteobacteria</taxon>
        <taxon>Oceanospirillales</taxon>
        <taxon>Oceanospirillaceae</taxon>
        <taxon>Litoribacillus</taxon>
    </lineage>
</organism>
<keyword evidence="2" id="KW-1185">Reference proteome</keyword>
<evidence type="ECO:0000313" key="2">
    <source>
        <dbReference type="Proteomes" id="UP001501565"/>
    </source>
</evidence>
<dbReference type="PANTHER" id="PTHR47017:SF1">
    <property type="entry name" value="ACYL-COA"/>
    <property type="match status" value="1"/>
</dbReference>
<dbReference type="SUPFAM" id="SSF55729">
    <property type="entry name" value="Acyl-CoA N-acyltransferases (Nat)"/>
    <property type="match status" value="1"/>
</dbReference>
<evidence type="ECO:0000313" key="1">
    <source>
        <dbReference type="EMBL" id="GAA3921408.1"/>
    </source>
</evidence>
<comment type="caution">
    <text evidence="1">The sequence shown here is derived from an EMBL/GenBank/DDBJ whole genome shotgun (WGS) entry which is preliminary data.</text>
</comment>
<dbReference type="Proteomes" id="UP001501565">
    <property type="component" value="Unassembled WGS sequence"/>
</dbReference>
<dbReference type="InterPro" id="IPR016181">
    <property type="entry name" value="Acyl_CoA_acyltransferase"/>
</dbReference>
<proteinExistence type="predicted"/>
<dbReference type="Gene3D" id="3.40.630.30">
    <property type="match status" value="1"/>
</dbReference>
<dbReference type="RefSeq" id="WP_344797388.1">
    <property type="nucleotide sequence ID" value="NZ_BAABBN010000004.1"/>
</dbReference>
<dbReference type="EMBL" id="BAABBN010000004">
    <property type="protein sequence ID" value="GAA3921408.1"/>
    <property type="molecule type" value="Genomic_DNA"/>
</dbReference>
<sequence>MNSLKVSFIASIQQVSSSDWDNLMGSYPFLSYRFISILEKSGVTGKGTGWVGHHCLVHKGDELVAILPLYLKFHSYGEYVFDHAWADAYQRYGFDYFPKFVSAIPYTPITGPRLCCAEGVDQSDIIPLIISEIQKRAAEIEGSSFHLLFPDQRLSQSFSACTDFQRKAVHFQWFNRDYTSFDHFLAAFSSRKRKNVRKERKRVVDAGISFDVLTGKEIGFEHWRIFYKFYVLTYAKRSGHGGYLNQTFFELLSELMAESLVLVLAKREGRYIAGALNFKDTDTLYGRYWGCIEEHECLHFETCYYQGIEYCLSHGLGRFDPGVQGEHKIQRGFEPVYSYSNHWIRDDAFRVAIENAVNEEKPYIEAYFKETLTLVPFKKEV</sequence>
<dbReference type="InterPro" id="IPR007434">
    <property type="entry name" value="FemAB-like"/>
</dbReference>
<dbReference type="Pfam" id="PF04339">
    <property type="entry name" value="FemAB_like"/>
    <property type="match status" value="1"/>
</dbReference>
<name>A0ABP7MEZ5_9GAMM</name>
<dbReference type="PANTHER" id="PTHR47017">
    <property type="entry name" value="ACYL-COA"/>
    <property type="match status" value="1"/>
</dbReference>